<gene>
    <name evidence="2" type="ORF">GCM10009836_05190</name>
</gene>
<evidence type="ECO:0000313" key="2">
    <source>
        <dbReference type="EMBL" id="GAA1830179.1"/>
    </source>
</evidence>
<protein>
    <submittedName>
        <fullName evidence="2">Uncharacterized protein</fullName>
    </submittedName>
</protein>
<dbReference type="EMBL" id="BAAAQK010000002">
    <property type="protein sequence ID" value="GAA1830179.1"/>
    <property type="molecule type" value="Genomic_DNA"/>
</dbReference>
<comment type="caution">
    <text evidence="2">The sequence shown here is derived from an EMBL/GenBank/DDBJ whole genome shotgun (WGS) entry which is preliminary data.</text>
</comment>
<evidence type="ECO:0000313" key="3">
    <source>
        <dbReference type="Proteomes" id="UP001500449"/>
    </source>
</evidence>
<name>A0ABN2MK60_9PSEU</name>
<feature type="region of interest" description="Disordered" evidence="1">
    <location>
        <begin position="72"/>
        <end position="126"/>
    </location>
</feature>
<organism evidence="2 3">
    <name type="scientific">Pseudonocardia ailaonensis</name>
    <dbReference type="NCBI Taxonomy" id="367279"/>
    <lineage>
        <taxon>Bacteria</taxon>
        <taxon>Bacillati</taxon>
        <taxon>Actinomycetota</taxon>
        <taxon>Actinomycetes</taxon>
        <taxon>Pseudonocardiales</taxon>
        <taxon>Pseudonocardiaceae</taxon>
        <taxon>Pseudonocardia</taxon>
    </lineage>
</organism>
<sequence length="126" mass="13542">MGSAYSSTFDENRAIRYFQAFVKPLAICSAYLQVRYRRLRADRENPPATATVVCCAHRGIVTAASASRLPFKDPGRTDDIGDRPEIAVGATRSQVTGPAATASGKPDEPDTGRPQKVLSRAFALGN</sequence>
<dbReference type="Proteomes" id="UP001500449">
    <property type="component" value="Unassembled WGS sequence"/>
</dbReference>
<accession>A0ABN2MK60</accession>
<evidence type="ECO:0000256" key="1">
    <source>
        <dbReference type="SAM" id="MobiDB-lite"/>
    </source>
</evidence>
<feature type="compositionally biased region" description="Basic and acidic residues" evidence="1">
    <location>
        <begin position="72"/>
        <end position="85"/>
    </location>
</feature>
<keyword evidence="3" id="KW-1185">Reference proteome</keyword>
<proteinExistence type="predicted"/>
<reference evidence="2 3" key="1">
    <citation type="journal article" date="2019" name="Int. J. Syst. Evol. Microbiol.">
        <title>The Global Catalogue of Microorganisms (GCM) 10K type strain sequencing project: providing services to taxonomists for standard genome sequencing and annotation.</title>
        <authorList>
            <consortium name="The Broad Institute Genomics Platform"/>
            <consortium name="The Broad Institute Genome Sequencing Center for Infectious Disease"/>
            <person name="Wu L."/>
            <person name="Ma J."/>
        </authorList>
    </citation>
    <scope>NUCLEOTIDE SEQUENCE [LARGE SCALE GENOMIC DNA]</scope>
    <source>
        <strain evidence="2 3">JCM 16009</strain>
    </source>
</reference>